<keyword evidence="2" id="KW-1185">Reference proteome</keyword>
<dbReference type="AlphaFoldDB" id="A0AA86T3D1"/>
<dbReference type="EMBL" id="OX365700">
    <property type="protein sequence ID" value="CAI4030951.1"/>
    <property type="molecule type" value="Genomic_DNA"/>
</dbReference>
<name>A0AA86T3D1_9BACT</name>
<reference evidence="1" key="1">
    <citation type="submission" date="2022-10" db="EMBL/GenBank/DDBJ databases">
        <authorList>
            <person name="Koch H."/>
        </authorList>
    </citation>
    <scope>NUCLEOTIDE SEQUENCE</scope>
    <source>
        <strain evidence="1">DNF</strain>
    </source>
</reference>
<dbReference type="KEGG" id="nti:DNFV4_01383"/>
<accession>A0AA86T3D1</accession>
<evidence type="ECO:0000313" key="1">
    <source>
        <dbReference type="EMBL" id="CAI4030951.1"/>
    </source>
</evidence>
<sequence length="32" mass="3361">MVLTASGRVKSFHRGALYKLAGPEVATVGEQS</sequence>
<organism evidence="1 2">
    <name type="scientific">Nitrospira tepida</name>
    <dbReference type="NCBI Taxonomy" id="2973512"/>
    <lineage>
        <taxon>Bacteria</taxon>
        <taxon>Pseudomonadati</taxon>
        <taxon>Nitrospirota</taxon>
        <taxon>Nitrospiria</taxon>
        <taxon>Nitrospirales</taxon>
        <taxon>Nitrospiraceae</taxon>
        <taxon>Nitrospira</taxon>
    </lineage>
</organism>
<evidence type="ECO:0000313" key="2">
    <source>
        <dbReference type="Proteomes" id="UP001179121"/>
    </source>
</evidence>
<proteinExistence type="predicted"/>
<dbReference type="Proteomes" id="UP001179121">
    <property type="component" value="Chromosome"/>
</dbReference>
<protein>
    <submittedName>
        <fullName evidence="1">Uncharacterized protein</fullName>
    </submittedName>
</protein>
<gene>
    <name evidence="1" type="ORF">DNFV4_01383</name>
</gene>